<dbReference type="STRING" id="1802207.A3D44_00965"/>
<evidence type="ECO:0000313" key="1">
    <source>
        <dbReference type="EMBL" id="OGZ69243.1"/>
    </source>
</evidence>
<protein>
    <submittedName>
        <fullName evidence="1">Uncharacterized protein</fullName>
    </submittedName>
</protein>
<gene>
    <name evidence="1" type="ORF">A3D44_00965</name>
</gene>
<accession>A0A1G2I3A1</accession>
<reference evidence="1 2" key="1">
    <citation type="journal article" date="2016" name="Nat. Commun.">
        <title>Thousands of microbial genomes shed light on interconnected biogeochemical processes in an aquifer system.</title>
        <authorList>
            <person name="Anantharaman K."/>
            <person name="Brown C.T."/>
            <person name="Hug L.A."/>
            <person name="Sharon I."/>
            <person name="Castelle C.J."/>
            <person name="Probst A.J."/>
            <person name="Thomas B.C."/>
            <person name="Singh A."/>
            <person name="Wilkins M.J."/>
            <person name="Karaoz U."/>
            <person name="Brodie E.L."/>
            <person name="Williams K.H."/>
            <person name="Hubbard S.S."/>
            <person name="Banfield J.F."/>
        </authorList>
    </citation>
    <scope>NUCLEOTIDE SEQUENCE [LARGE SCALE GENOMIC DNA]</scope>
</reference>
<dbReference type="Proteomes" id="UP000178820">
    <property type="component" value="Unassembled WGS sequence"/>
</dbReference>
<comment type="caution">
    <text evidence="1">The sequence shown here is derived from an EMBL/GenBank/DDBJ whole genome shotgun (WGS) entry which is preliminary data.</text>
</comment>
<dbReference type="AlphaFoldDB" id="A0A1G2I3A1"/>
<sequence length="356" mass="40481">MSKPENLNIEHEKIEEERGFNYTWLTPEESETLFKIANEIREKQYRSFVGDVNGVIFVLMAAMDYFEGLSDEDKEKLGPIRDKILKANPRLAKDPYQHHTPNWRFKAVPRTQKDANQFIEKNIMETAGKDPADPGKGTFIASYRAEDYAHAAENTSFVLMAYDIANMRQATQEEAGPSGAYQHRLVPMSGELKDYFLGAIFFEIDAQIPSYETVRDYLGTKKEALTSQALEDYRKSVGDLSKKGIEYAADEGLLVASITGSIDYFTHSIYFEFEKNRPLIMERIKSKDLLERASQWVKSTPSPSIPFSLTGKTIDGLKEALLLPKMILQGVREGCESALKELIQEYNLKKKQSSKI</sequence>
<dbReference type="EMBL" id="MHOT01000013">
    <property type="protein sequence ID" value="OGZ69243.1"/>
    <property type="molecule type" value="Genomic_DNA"/>
</dbReference>
<proteinExistence type="predicted"/>
<organism evidence="1 2">
    <name type="scientific">Candidatus Staskawiczbacteria bacterium RIFCSPHIGHO2_02_FULL_42_22</name>
    <dbReference type="NCBI Taxonomy" id="1802207"/>
    <lineage>
        <taxon>Bacteria</taxon>
        <taxon>Candidatus Staskawicziibacteriota</taxon>
    </lineage>
</organism>
<name>A0A1G2I3A1_9BACT</name>
<evidence type="ECO:0000313" key="2">
    <source>
        <dbReference type="Proteomes" id="UP000178820"/>
    </source>
</evidence>